<dbReference type="AlphaFoldDB" id="A0A7Y7IWX6"/>
<keyword evidence="3 6" id="KW-0812">Transmembrane</keyword>
<evidence type="ECO:0000256" key="6">
    <source>
        <dbReference type="SAM" id="Phobius"/>
    </source>
</evidence>
<sequence>MFSSLPPLLADATNSPLFQAAVIIVATFILEDAATILTAMEVQSGPVAMPLALGALYVGIVVGDLGLYGLGRLAALWPPARRWVNLPSGHDGQRWFARNVFRIVFISRFIPGARLPLYTACGFFHASIARFAAAAVMATLIWTTLLFVVSLRVGQFLIDHLGEWKWLGMAGFALTILLVGRIVASVRSPSR</sequence>
<keyword evidence="4 6" id="KW-1133">Transmembrane helix</keyword>
<dbReference type="InterPro" id="IPR051311">
    <property type="entry name" value="DedA_domain"/>
</dbReference>
<comment type="caution">
    <text evidence="8">The sequence shown here is derived from an EMBL/GenBank/DDBJ whole genome shotgun (WGS) entry which is preliminary data.</text>
</comment>
<dbReference type="EMBL" id="JABXXP010000159">
    <property type="protein sequence ID" value="NVN11356.1"/>
    <property type="molecule type" value="Genomic_DNA"/>
</dbReference>
<evidence type="ECO:0000313" key="8">
    <source>
        <dbReference type="EMBL" id="NVN11356.1"/>
    </source>
</evidence>
<dbReference type="Pfam" id="PF09335">
    <property type="entry name" value="VTT_dom"/>
    <property type="match status" value="1"/>
</dbReference>
<reference evidence="8 9" key="1">
    <citation type="submission" date="2020-06" db="EMBL/GenBank/DDBJ databases">
        <title>Description of novel acetic acid bacteria.</title>
        <authorList>
            <person name="Sombolestani A."/>
        </authorList>
    </citation>
    <scope>NUCLEOTIDE SEQUENCE [LARGE SCALE GENOMIC DNA]</scope>
    <source>
        <strain evidence="8 9">LMG 31431</strain>
    </source>
</reference>
<comment type="subcellular location">
    <subcellularLocation>
        <location evidence="1">Cell membrane</location>
        <topology evidence="1">Multi-pass membrane protein</topology>
    </subcellularLocation>
</comment>
<feature type="domain" description="VTT" evidence="7">
    <location>
        <begin position="37"/>
        <end position="148"/>
    </location>
</feature>
<accession>A0A7Y7IWX6</accession>
<dbReference type="Proteomes" id="UP000534870">
    <property type="component" value="Unassembled WGS sequence"/>
</dbReference>
<feature type="transmembrane region" description="Helical" evidence="6">
    <location>
        <begin position="166"/>
        <end position="184"/>
    </location>
</feature>
<evidence type="ECO:0000256" key="3">
    <source>
        <dbReference type="ARBA" id="ARBA00022692"/>
    </source>
</evidence>
<feature type="transmembrane region" description="Helical" evidence="6">
    <location>
        <begin position="131"/>
        <end position="154"/>
    </location>
</feature>
<evidence type="ECO:0000259" key="7">
    <source>
        <dbReference type="Pfam" id="PF09335"/>
    </source>
</evidence>
<keyword evidence="5 6" id="KW-0472">Membrane</keyword>
<evidence type="ECO:0000256" key="4">
    <source>
        <dbReference type="ARBA" id="ARBA00022989"/>
    </source>
</evidence>
<dbReference type="GO" id="GO:0005886">
    <property type="term" value="C:plasma membrane"/>
    <property type="evidence" value="ECO:0007669"/>
    <property type="project" value="UniProtKB-SubCell"/>
</dbReference>
<proteinExistence type="predicted"/>
<organism evidence="8 9">
    <name type="scientific">Nguyenibacter vanlangensis</name>
    <dbReference type="NCBI Taxonomy" id="1216886"/>
    <lineage>
        <taxon>Bacteria</taxon>
        <taxon>Pseudomonadati</taxon>
        <taxon>Pseudomonadota</taxon>
        <taxon>Alphaproteobacteria</taxon>
        <taxon>Acetobacterales</taxon>
        <taxon>Acetobacteraceae</taxon>
        <taxon>Nguyenibacter</taxon>
    </lineage>
</organism>
<dbReference type="RefSeq" id="WP_176640075.1">
    <property type="nucleotide sequence ID" value="NZ_JABXXP010000159.1"/>
</dbReference>
<evidence type="ECO:0000256" key="2">
    <source>
        <dbReference type="ARBA" id="ARBA00022475"/>
    </source>
</evidence>
<dbReference type="PANTHER" id="PTHR42709">
    <property type="entry name" value="ALKALINE PHOSPHATASE LIKE PROTEIN"/>
    <property type="match status" value="1"/>
</dbReference>
<feature type="transmembrane region" description="Helical" evidence="6">
    <location>
        <begin position="51"/>
        <end position="75"/>
    </location>
</feature>
<evidence type="ECO:0000313" key="9">
    <source>
        <dbReference type="Proteomes" id="UP000534870"/>
    </source>
</evidence>
<gene>
    <name evidence="8" type="ORF">HUK84_09465</name>
</gene>
<evidence type="ECO:0000256" key="1">
    <source>
        <dbReference type="ARBA" id="ARBA00004651"/>
    </source>
</evidence>
<protein>
    <submittedName>
        <fullName evidence="8">VTT domain-containing protein</fullName>
    </submittedName>
</protein>
<keyword evidence="2" id="KW-1003">Cell membrane</keyword>
<name>A0A7Y7IWX6_9PROT</name>
<dbReference type="PANTHER" id="PTHR42709:SF6">
    <property type="entry name" value="UNDECAPRENYL PHOSPHATE TRANSPORTER A"/>
    <property type="match status" value="1"/>
</dbReference>
<feature type="transmembrane region" description="Helical" evidence="6">
    <location>
        <begin position="20"/>
        <end position="39"/>
    </location>
</feature>
<dbReference type="InterPro" id="IPR032816">
    <property type="entry name" value="VTT_dom"/>
</dbReference>
<evidence type="ECO:0000256" key="5">
    <source>
        <dbReference type="ARBA" id="ARBA00023136"/>
    </source>
</evidence>